<evidence type="ECO:0000256" key="3">
    <source>
        <dbReference type="ARBA" id="ARBA00022723"/>
    </source>
</evidence>
<accession>A0A7S0T9H2</accession>
<dbReference type="PRINTS" id="PR00476">
    <property type="entry name" value="PHFRCTKINASE"/>
</dbReference>
<dbReference type="SUPFAM" id="SSF53784">
    <property type="entry name" value="Phosphofructokinase"/>
    <property type="match status" value="1"/>
</dbReference>
<keyword evidence="2" id="KW-0808">Transferase</keyword>
<dbReference type="NCBIfam" id="NF005121">
    <property type="entry name" value="PRK06555.1"/>
    <property type="match status" value="1"/>
</dbReference>
<proteinExistence type="predicted"/>
<gene>
    <name evidence="7" type="ORF">PDEL0327_LOCUS469</name>
</gene>
<sequence length="426" mass="46232">MAPSVLSASVYLRSHASIAGKHVNVGMMTSGGLAPCLSSSVSQLAKYWIQALEEGKISGLTLRMYVDGYAGVLTGDSFIVPESEWKNMEKLNFLGGSPIGNSRVKLTNLADCEKRGFIKAGEKPLSVASKQLIMDNINVLHTIGGDDTNTQAAVLSKYLMDEHNGSVIVIGMPKTIDNDVVPIAQTFGADTAARQGAIFFENIVNESTASPRMLILHEVMGRDCGFLTSKTAQYYREILAKQDLGSSIFPSNRVSRDINAIWIPELNLDLVAEGARLKKIMDENGCVNVFFGEGTGVEEIVRDMEAHGETVPRDAFGHVSLNKISPGQYFSKRLAKYVGAEKTIVQKSGYFARSAAANEFDRDLIGECAKVGVASAIAGVSGCMGEDEEREGTPIRPIEFERIKGGKAFDVNQEWFQTMLKEIGQI</sequence>
<comment type="cofactor">
    <cofactor evidence="1">
        <name>Mg(2+)</name>
        <dbReference type="ChEBI" id="CHEBI:18420"/>
    </cofactor>
</comment>
<dbReference type="InterPro" id="IPR000023">
    <property type="entry name" value="Phosphofructokinase_dom"/>
</dbReference>
<dbReference type="AlphaFoldDB" id="A0A7S0T9H2"/>
<evidence type="ECO:0000256" key="2">
    <source>
        <dbReference type="ARBA" id="ARBA00022679"/>
    </source>
</evidence>
<name>A0A7S0T9H2_9STRA</name>
<evidence type="ECO:0000256" key="1">
    <source>
        <dbReference type="ARBA" id="ARBA00001946"/>
    </source>
</evidence>
<dbReference type="InterPro" id="IPR022953">
    <property type="entry name" value="ATP_PFK"/>
</dbReference>
<feature type="domain" description="Phosphofructokinase" evidence="6">
    <location>
        <begin position="24"/>
        <end position="233"/>
    </location>
</feature>
<dbReference type="GO" id="GO:0003872">
    <property type="term" value="F:6-phosphofructokinase activity"/>
    <property type="evidence" value="ECO:0007669"/>
    <property type="project" value="InterPro"/>
</dbReference>
<dbReference type="UniPathway" id="UPA00109">
    <property type="reaction ID" value="UER00182"/>
</dbReference>
<keyword evidence="4" id="KW-0418">Kinase</keyword>
<keyword evidence="3" id="KW-0479">Metal-binding</keyword>
<organism evidence="7">
    <name type="scientific">Pseudo-nitzschia delicatissima</name>
    <dbReference type="NCBI Taxonomy" id="44447"/>
    <lineage>
        <taxon>Eukaryota</taxon>
        <taxon>Sar</taxon>
        <taxon>Stramenopiles</taxon>
        <taxon>Ochrophyta</taxon>
        <taxon>Bacillariophyta</taxon>
        <taxon>Bacillariophyceae</taxon>
        <taxon>Bacillariophycidae</taxon>
        <taxon>Bacillariales</taxon>
        <taxon>Bacillariaceae</taxon>
        <taxon>Pseudo-nitzschia</taxon>
    </lineage>
</organism>
<dbReference type="GO" id="GO:0006002">
    <property type="term" value="P:fructose 6-phosphate metabolic process"/>
    <property type="evidence" value="ECO:0007669"/>
    <property type="project" value="InterPro"/>
</dbReference>
<dbReference type="EMBL" id="HBFG01000619">
    <property type="protein sequence ID" value="CAD8728906.1"/>
    <property type="molecule type" value="Transcribed_RNA"/>
</dbReference>
<dbReference type="InterPro" id="IPR035966">
    <property type="entry name" value="PKF_sf"/>
</dbReference>
<evidence type="ECO:0000256" key="4">
    <source>
        <dbReference type="ARBA" id="ARBA00022777"/>
    </source>
</evidence>
<dbReference type="PANTHER" id="PTHR45770">
    <property type="entry name" value="ATP-DEPENDENT 6-PHOSPHOFRUCTOKINASE 1"/>
    <property type="match status" value="1"/>
</dbReference>
<dbReference type="GO" id="GO:0046872">
    <property type="term" value="F:metal ion binding"/>
    <property type="evidence" value="ECO:0007669"/>
    <property type="project" value="UniProtKB-KW"/>
</dbReference>
<evidence type="ECO:0000256" key="5">
    <source>
        <dbReference type="ARBA" id="ARBA00022842"/>
    </source>
</evidence>
<dbReference type="Gene3D" id="3.40.50.450">
    <property type="match status" value="1"/>
</dbReference>
<keyword evidence="5" id="KW-0460">Magnesium</keyword>
<dbReference type="InterPro" id="IPR050929">
    <property type="entry name" value="PFKA"/>
</dbReference>
<protein>
    <recommendedName>
        <fullName evidence="6">Phosphofructokinase domain-containing protein</fullName>
    </recommendedName>
</protein>
<evidence type="ECO:0000313" key="7">
    <source>
        <dbReference type="EMBL" id="CAD8728906.1"/>
    </source>
</evidence>
<reference evidence="7" key="1">
    <citation type="submission" date="2021-01" db="EMBL/GenBank/DDBJ databases">
        <authorList>
            <person name="Corre E."/>
            <person name="Pelletier E."/>
            <person name="Niang G."/>
            <person name="Scheremetjew M."/>
            <person name="Finn R."/>
            <person name="Kale V."/>
            <person name="Holt S."/>
            <person name="Cochrane G."/>
            <person name="Meng A."/>
            <person name="Brown T."/>
            <person name="Cohen L."/>
        </authorList>
    </citation>
    <scope>NUCLEOTIDE SEQUENCE</scope>
    <source>
        <strain evidence="7">B596</strain>
    </source>
</reference>
<evidence type="ECO:0000259" key="6">
    <source>
        <dbReference type="Pfam" id="PF00365"/>
    </source>
</evidence>
<dbReference type="Pfam" id="PF00365">
    <property type="entry name" value="PFK"/>
    <property type="match status" value="1"/>
</dbReference>